<dbReference type="UniPathway" id="UPA00115">
    <property type="reaction ID" value="UER00409"/>
</dbReference>
<dbReference type="OrthoDB" id="9810967at2"/>
<dbReference type="AlphaFoldDB" id="A0A1H8PMA5"/>
<name>A0A1H8PMA5_9FIRM</name>
<evidence type="ECO:0000256" key="2">
    <source>
        <dbReference type="ARBA" id="ARBA00002681"/>
    </source>
</evidence>
<dbReference type="NCBIfam" id="TIGR01198">
    <property type="entry name" value="pgl"/>
    <property type="match status" value="1"/>
</dbReference>
<dbReference type="GO" id="GO:0005975">
    <property type="term" value="P:carbohydrate metabolic process"/>
    <property type="evidence" value="ECO:0007669"/>
    <property type="project" value="UniProtKB-UniRule"/>
</dbReference>
<evidence type="ECO:0000256" key="3">
    <source>
        <dbReference type="ARBA" id="ARBA00004961"/>
    </source>
</evidence>
<dbReference type="PANTHER" id="PTHR11054">
    <property type="entry name" value="6-PHOSPHOGLUCONOLACTONASE"/>
    <property type="match status" value="1"/>
</dbReference>
<dbReference type="PANTHER" id="PTHR11054:SF0">
    <property type="entry name" value="6-PHOSPHOGLUCONOLACTONASE"/>
    <property type="match status" value="1"/>
</dbReference>
<dbReference type="CDD" id="cd01400">
    <property type="entry name" value="6PGL"/>
    <property type="match status" value="1"/>
</dbReference>
<accession>A0A1H8PMA5</accession>
<dbReference type="GO" id="GO:0006098">
    <property type="term" value="P:pentose-phosphate shunt"/>
    <property type="evidence" value="ECO:0007669"/>
    <property type="project" value="UniProtKB-UniPathway"/>
</dbReference>
<evidence type="ECO:0000313" key="9">
    <source>
        <dbReference type="EMBL" id="SEO42847.1"/>
    </source>
</evidence>
<dbReference type="GO" id="GO:0017057">
    <property type="term" value="F:6-phosphogluconolactonase activity"/>
    <property type="evidence" value="ECO:0007669"/>
    <property type="project" value="UniProtKB-UniRule"/>
</dbReference>
<dbReference type="InterPro" id="IPR006148">
    <property type="entry name" value="Glc/Gal-6P_isomerase"/>
</dbReference>
<keyword evidence="7" id="KW-0378">Hydrolase</keyword>
<evidence type="ECO:0000259" key="8">
    <source>
        <dbReference type="Pfam" id="PF01182"/>
    </source>
</evidence>
<dbReference type="Proteomes" id="UP000198847">
    <property type="component" value="Unassembled WGS sequence"/>
</dbReference>
<organism evidence="9 10">
    <name type="scientific">Propionispora vibrioides</name>
    <dbReference type="NCBI Taxonomy" id="112903"/>
    <lineage>
        <taxon>Bacteria</taxon>
        <taxon>Bacillati</taxon>
        <taxon>Bacillota</taxon>
        <taxon>Negativicutes</taxon>
        <taxon>Selenomonadales</taxon>
        <taxon>Sporomusaceae</taxon>
        <taxon>Propionispora</taxon>
    </lineage>
</organism>
<comment type="similarity">
    <text evidence="4 7">Belongs to the glucosamine/galactosamine-6-phosphate isomerase family. 6-phosphogluconolactonase subfamily.</text>
</comment>
<dbReference type="InterPro" id="IPR039104">
    <property type="entry name" value="6PGL"/>
</dbReference>
<protein>
    <recommendedName>
        <fullName evidence="6 7">6-phosphogluconolactonase</fullName>
        <shortName evidence="7">6PGL</shortName>
        <ecNumber evidence="5 7">3.1.1.31</ecNumber>
    </recommendedName>
</protein>
<dbReference type="EC" id="3.1.1.31" evidence="5 7"/>
<dbReference type="STRING" id="112903.SAMN04490178_10217"/>
<sequence>MIRIFDDPTSVAVAAAGLFAEAAAAAMQSKGSFCAALSGGSTPRRLYEELAKQPWRDQIAWEKVFLFWGDERYVAPTDPLSNQKMTHEALLDHVPIPPANLFPIPFAASAGESASLYETTLRTFFGAGPRFDLMLLGLGADGHTASLFPGTAALAETNRWVCPCRPQGTGPDRITLTFPVINRSAAILFLVTGQDKAPVIEAVLDKKNNQAALPVQQVQPVQGQITWFLDKMAAGHLSPATGN</sequence>
<evidence type="ECO:0000256" key="5">
    <source>
        <dbReference type="ARBA" id="ARBA00013198"/>
    </source>
</evidence>
<comment type="function">
    <text evidence="2 7">Hydrolysis of 6-phosphogluconolactone to 6-phosphogluconate.</text>
</comment>
<proteinExistence type="inferred from homology"/>
<dbReference type="InterPro" id="IPR005900">
    <property type="entry name" value="6-phosphogluconolactonase_DevB"/>
</dbReference>
<evidence type="ECO:0000256" key="1">
    <source>
        <dbReference type="ARBA" id="ARBA00000832"/>
    </source>
</evidence>
<comment type="catalytic activity">
    <reaction evidence="1 7">
        <text>6-phospho-D-glucono-1,5-lactone + H2O = 6-phospho-D-gluconate + H(+)</text>
        <dbReference type="Rhea" id="RHEA:12556"/>
        <dbReference type="ChEBI" id="CHEBI:15377"/>
        <dbReference type="ChEBI" id="CHEBI:15378"/>
        <dbReference type="ChEBI" id="CHEBI:57955"/>
        <dbReference type="ChEBI" id="CHEBI:58759"/>
        <dbReference type="EC" id="3.1.1.31"/>
    </reaction>
</comment>
<dbReference type="Pfam" id="PF01182">
    <property type="entry name" value="Glucosamine_iso"/>
    <property type="match status" value="1"/>
</dbReference>
<dbReference type="RefSeq" id="WP_091743738.1">
    <property type="nucleotide sequence ID" value="NZ_FODY01000002.1"/>
</dbReference>
<reference evidence="9 10" key="1">
    <citation type="submission" date="2016-10" db="EMBL/GenBank/DDBJ databases">
        <authorList>
            <person name="de Groot N.N."/>
        </authorList>
    </citation>
    <scope>NUCLEOTIDE SEQUENCE [LARGE SCALE GENOMIC DNA]</scope>
    <source>
        <strain evidence="9 10">DSM 13305</strain>
    </source>
</reference>
<evidence type="ECO:0000256" key="6">
    <source>
        <dbReference type="ARBA" id="ARBA00020337"/>
    </source>
</evidence>
<dbReference type="Gene3D" id="3.40.50.1360">
    <property type="match status" value="1"/>
</dbReference>
<evidence type="ECO:0000313" key="10">
    <source>
        <dbReference type="Proteomes" id="UP000198847"/>
    </source>
</evidence>
<dbReference type="EMBL" id="FODY01000002">
    <property type="protein sequence ID" value="SEO42847.1"/>
    <property type="molecule type" value="Genomic_DNA"/>
</dbReference>
<feature type="domain" description="Glucosamine/galactosamine-6-phosphate isomerase" evidence="8">
    <location>
        <begin position="7"/>
        <end position="227"/>
    </location>
</feature>
<gene>
    <name evidence="7" type="primary">pgl</name>
    <name evidence="9" type="ORF">SAMN04490178_10217</name>
</gene>
<keyword evidence="10" id="KW-1185">Reference proteome</keyword>
<dbReference type="InterPro" id="IPR037171">
    <property type="entry name" value="NagB/RpiA_transferase-like"/>
</dbReference>
<dbReference type="SUPFAM" id="SSF100950">
    <property type="entry name" value="NagB/RpiA/CoA transferase-like"/>
    <property type="match status" value="1"/>
</dbReference>
<evidence type="ECO:0000256" key="4">
    <source>
        <dbReference type="ARBA" id="ARBA00010662"/>
    </source>
</evidence>
<comment type="pathway">
    <text evidence="3 7">Carbohydrate degradation; pentose phosphate pathway; D-ribulose 5-phosphate from D-glucose 6-phosphate (oxidative stage): step 2/3.</text>
</comment>
<evidence type="ECO:0000256" key="7">
    <source>
        <dbReference type="RuleBase" id="RU365095"/>
    </source>
</evidence>